<dbReference type="GO" id="GO:0005886">
    <property type="term" value="C:plasma membrane"/>
    <property type="evidence" value="ECO:0007669"/>
    <property type="project" value="UniProtKB-SubCell"/>
</dbReference>
<dbReference type="InterPro" id="IPR037185">
    <property type="entry name" value="EmrE-like"/>
</dbReference>
<name>A0A2M9XB56_9LEPT</name>
<accession>A0A2M9XB56</accession>
<evidence type="ECO:0000313" key="9">
    <source>
        <dbReference type="Proteomes" id="UP000232196"/>
    </source>
</evidence>
<evidence type="ECO:0000256" key="2">
    <source>
        <dbReference type="ARBA" id="ARBA00022475"/>
    </source>
</evidence>
<evidence type="ECO:0000259" key="7">
    <source>
        <dbReference type="Pfam" id="PF00892"/>
    </source>
</evidence>
<feature type="transmembrane region" description="Helical" evidence="6">
    <location>
        <begin position="186"/>
        <end position="205"/>
    </location>
</feature>
<keyword evidence="3 6" id="KW-0812">Transmembrane</keyword>
<feature type="transmembrane region" description="Helical" evidence="6">
    <location>
        <begin position="69"/>
        <end position="89"/>
    </location>
</feature>
<dbReference type="InterPro" id="IPR050638">
    <property type="entry name" value="AA-Vitamin_Transporters"/>
</dbReference>
<feature type="transmembrane region" description="Helical" evidence="6">
    <location>
        <begin position="157"/>
        <end position="174"/>
    </location>
</feature>
<feature type="transmembrane region" description="Helical" evidence="6">
    <location>
        <begin position="37"/>
        <end position="57"/>
    </location>
</feature>
<feature type="domain" description="EamA" evidence="7">
    <location>
        <begin position="155"/>
        <end position="290"/>
    </location>
</feature>
<comment type="caution">
    <text evidence="8">The sequence shown here is derived from an EMBL/GenBank/DDBJ whole genome shotgun (WGS) entry which is preliminary data.</text>
</comment>
<dbReference type="AlphaFoldDB" id="A0A2M9XB56"/>
<dbReference type="RefSeq" id="WP_100707002.1">
    <property type="nucleotide sequence ID" value="NZ_NPDL01000005.1"/>
</dbReference>
<evidence type="ECO:0000256" key="1">
    <source>
        <dbReference type="ARBA" id="ARBA00004651"/>
    </source>
</evidence>
<keyword evidence="2" id="KW-1003">Cell membrane</keyword>
<feature type="transmembrane region" description="Helical" evidence="6">
    <location>
        <begin position="7"/>
        <end position="25"/>
    </location>
</feature>
<keyword evidence="5 6" id="KW-0472">Membrane</keyword>
<feature type="transmembrane region" description="Helical" evidence="6">
    <location>
        <begin position="273"/>
        <end position="290"/>
    </location>
</feature>
<comment type="subcellular location">
    <subcellularLocation>
        <location evidence="1">Cell membrane</location>
        <topology evidence="1">Multi-pass membrane protein</topology>
    </subcellularLocation>
</comment>
<reference evidence="8 9" key="1">
    <citation type="submission" date="2017-07" db="EMBL/GenBank/DDBJ databases">
        <title>Leptospira spp. isolated from tropical soils.</title>
        <authorList>
            <person name="Thibeaux R."/>
            <person name="Iraola G."/>
            <person name="Ferres I."/>
            <person name="Bierque E."/>
            <person name="Girault D."/>
            <person name="Soupe-Gilbert M.-E."/>
            <person name="Picardeau M."/>
            <person name="Goarant C."/>
        </authorList>
    </citation>
    <scope>NUCLEOTIDE SEQUENCE [LARGE SCALE GENOMIC DNA]</scope>
    <source>
        <strain evidence="8 9">MCA1-C-A1</strain>
    </source>
</reference>
<proteinExistence type="predicted"/>
<gene>
    <name evidence="8" type="ORF">CH357_11885</name>
</gene>
<evidence type="ECO:0000256" key="3">
    <source>
        <dbReference type="ARBA" id="ARBA00022692"/>
    </source>
</evidence>
<dbReference type="EMBL" id="NPDN01000006">
    <property type="protein sequence ID" value="PJZ24918.1"/>
    <property type="molecule type" value="Genomic_DNA"/>
</dbReference>
<evidence type="ECO:0000313" key="8">
    <source>
        <dbReference type="EMBL" id="PJZ24918.1"/>
    </source>
</evidence>
<feature type="transmembrane region" description="Helical" evidence="6">
    <location>
        <begin position="217"/>
        <end position="239"/>
    </location>
</feature>
<dbReference type="SUPFAM" id="SSF103481">
    <property type="entry name" value="Multidrug resistance efflux transporter EmrE"/>
    <property type="match status" value="2"/>
</dbReference>
<feature type="transmembrane region" description="Helical" evidence="6">
    <location>
        <begin position="251"/>
        <end position="267"/>
    </location>
</feature>
<dbReference type="Proteomes" id="UP000232196">
    <property type="component" value="Unassembled WGS sequence"/>
</dbReference>
<feature type="domain" description="EamA" evidence="7">
    <location>
        <begin position="11"/>
        <end position="142"/>
    </location>
</feature>
<feature type="transmembrane region" description="Helical" evidence="6">
    <location>
        <begin position="95"/>
        <end position="115"/>
    </location>
</feature>
<sequence>MFQNQSIKFFILLVIAMVSWGFAWPSAKSIVGTEPPIVIVFWRFLATALSLVPILILRKESIALPDKKGLVQVATGAVLYTIYNQFFLLGLTQGLAGAGGVLVTTMNPIFTYILVHTFQRKLPSGKEFIGLFIGLTGGFLLLKIWEGDWTQLFQSGNVYFLLCAFSWAILSMNSHSTGQRISPMVYSFYVFSIGTVLDLFLAFPYDLSGVMDNNWNFWAQLLYLSVISTTFGTTVYFYASSRLGSRTASSFIFLVPVTALFGSWIFLGEEPKLSTLLGGMFAISSVIILNRTQGKKEEVSETEEELEVPN</sequence>
<evidence type="ECO:0000256" key="5">
    <source>
        <dbReference type="ARBA" id="ARBA00023136"/>
    </source>
</evidence>
<evidence type="ECO:0000256" key="4">
    <source>
        <dbReference type="ARBA" id="ARBA00022989"/>
    </source>
</evidence>
<feature type="transmembrane region" description="Helical" evidence="6">
    <location>
        <begin position="127"/>
        <end position="145"/>
    </location>
</feature>
<keyword evidence="9" id="KW-1185">Reference proteome</keyword>
<protein>
    <recommendedName>
        <fullName evidence="7">EamA domain-containing protein</fullName>
    </recommendedName>
</protein>
<organism evidence="8 9">
    <name type="scientific">Leptospira hartskeerlii</name>
    <dbReference type="NCBI Taxonomy" id="2023177"/>
    <lineage>
        <taxon>Bacteria</taxon>
        <taxon>Pseudomonadati</taxon>
        <taxon>Spirochaetota</taxon>
        <taxon>Spirochaetia</taxon>
        <taxon>Leptospirales</taxon>
        <taxon>Leptospiraceae</taxon>
        <taxon>Leptospira</taxon>
    </lineage>
</organism>
<dbReference type="PANTHER" id="PTHR32322:SF18">
    <property type="entry name" value="S-ADENOSYLMETHIONINE_S-ADENOSYLHOMOCYSTEINE TRANSPORTER"/>
    <property type="match status" value="1"/>
</dbReference>
<keyword evidence="4 6" id="KW-1133">Transmembrane helix</keyword>
<dbReference type="Pfam" id="PF00892">
    <property type="entry name" value="EamA"/>
    <property type="match status" value="2"/>
</dbReference>
<dbReference type="InterPro" id="IPR000620">
    <property type="entry name" value="EamA_dom"/>
</dbReference>
<dbReference type="PANTHER" id="PTHR32322">
    <property type="entry name" value="INNER MEMBRANE TRANSPORTER"/>
    <property type="match status" value="1"/>
</dbReference>
<dbReference type="OrthoDB" id="6311298at2"/>
<evidence type="ECO:0000256" key="6">
    <source>
        <dbReference type="SAM" id="Phobius"/>
    </source>
</evidence>